<evidence type="ECO:0000313" key="8">
    <source>
        <dbReference type="Proteomes" id="UP000001811"/>
    </source>
</evidence>
<dbReference type="GO" id="GO:0070106">
    <property type="term" value="P:interleukin-27-mediated signaling pathway"/>
    <property type="evidence" value="ECO:0007669"/>
    <property type="project" value="Ensembl"/>
</dbReference>
<name>U3KP30_RABIT</name>
<keyword evidence="4" id="KW-0694">RNA-binding</keyword>
<keyword evidence="8" id="KW-1185">Reference proteome</keyword>
<dbReference type="GO" id="GO:0051607">
    <property type="term" value="P:defense response to virus"/>
    <property type="evidence" value="ECO:0007669"/>
    <property type="project" value="UniProtKB-KW"/>
</dbReference>
<dbReference type="SUPFAM" id="SSF81301">
    <property type="entry name" value="Nucleotidyltransferase"/>
    <property type="match status" value="1"/>
</dbReference>
<evidence type="ECO:0000256" key="3">
    <source>
        <dbReference type="ARBA" id="ARBA00022859"/>
    </source>
</evidence>
<dbReference type="GO" id="GO:0045087">
    <property type="term" value="P:innate immune response"/>
    <property type="evidence" value="ECO:0007669"/>
    <property type="project" value="UniProtKB-KW"/>
</dbReference>
<dbReference type="Bgee" id="ENSOCUG00000029328">
    <property type="expression patterns" value="Expressed in blood and 17 other cell types or tissues"/>
</dbReference>
<dbReference type="GO" id="GO:0045071">
    <property type="term" value="P:negative regulation of viral genome replication"/>
    <property type="evidence" value="ECO:0007669"/>
    <property type="project" value="Ensembl"/>
</dbReference>
<dbReference type="eggNOG" id="KOG0001">
    <property type="taxonomic scope" value="Eukaryota"/>
</dbReference>
<evidence type="ECO:0000259" key="6">
    <source>
        <dbReference type="PROSITE" id="PS50053"/>
    </source>
</evidence>
<keyword evidence="5" id="KW-0051">Antiviral defense</keyword>
<keyword evidence="2" id="KW-0399">Innate immunity</keyword>
<dbReference type="PROSITE" id="PS50152">
    <property type="entry name" value="25A_SYNTH_3"/>
    <property type="match status" value="1"/>
</dbReference>
<reference evidence="7 8" key="1">
    <citation type="journal article" date="2011" name="Nature">
        <title>A high-resolution map of human evolutionary constraint using 29 mammals.</title>
        <authorList>
            <person name="Lindblad-Toh K."/>
            <person name="Garber M."/>
            <person name="Zuk O."/>
            <person name="Lin M.F."/>
            <person name="Parker B.J."/>
            <person name="Washietl S."/>
            <person name="Kheradpour P."/>
            <person name="Ernst J."/>
            <person name="Jordan G."/>
            <person name="Mauceli E."/>
            <person name="Ward L.D."/>
            <person name="Lowe C.B."/>
            <person name="Holloway A.K."/>
            <person name="Clamp M."/>
            <person name="Gnerre S."/>
            <person name="Alfoldi J."/>
            <person name="Beal K."/>
            <person name="Chang J."/>
            <person name="Clawson H."/>
            <person name="Cuff J."/>
            <person name="Di Palma F."/>
            <person name="Fitzgerald S."/>
            <person name="Flicek P."/>
            <person name="Guttman M."/>
            <person name="Hubisz M.J."/>
            <person name="Jaffe D.B."/>
            <person name="Jungreis I."/>
            <person name="Kent W.J."/>
            <person name="Kostka D."/>
            <person name="Lara M."/>
            <person name="Martins A.L."/>
            <person name="Massingham T."/>
            <person name="Moltke I."/>
            <person name="Raney B.J."/>
            <person name="Rasmussen M.D."/>
            <person name="Robinson J."/>
            <person name="Stark A."/>
            <person name="Vilella A.J."/>
            <person name="Wen J."/>
            <person name="Xie X."/>
            <person name="Zody M.C."/>
            <person name="Baldwin J."/>
            <person name="Bloom T."/>
            <person name="Chin C.W."/>
            <person name="Heiman D."/>
            <person name="Nicol R."/>
            <person name="Nusbaum C."/>
            <person name="Young S."/>
            <person name="Wilkinson J."/>
            <person name="Worley K.C."/>
            <person name="Kovar C.L."/>
            <person name="Muzny D.M."/>
            <person name="Gibbs R.A."/>
            <person name="Cree A."/>
            <person name="Dihn H.H."/>
            <person name="Fowler G."/>
            <person name="Jhangiani S."/>
            <person name="Joshi V."/>
            <person name="Lee S."/>
            <person name="Lewis L.R."/>
            <person name="Nazareth L.V."/>
            <person name="Okwuonu G."/>
            <person name="Santibanez J."/>
            <person name="Warren W.C."/>
            <person name="Mardis E.R."/>
            <person name="Weinstock G.M."/>
            <person name="Wilson R.K."/>
            <person name="Delehaunty K."/>
            <person name="Dooling D."/>
            <person name="Fronik C."/>
            <person name="Fulton L."/>
            <person name="Fulton B."/>
            <person name="Graves T."/>
            <person name="Minx P."/>
            <person name="Sodergren E."/>
            <person name="Birney E."/>
            <person name="Margulies E.H."/>
            <person name="Herrero J."/>
            <person name="Green E.D."/>
            <person name="Haussler D."/>
            <person name="Siepel A."/>
            <person name="Goldman N."/>
            <person name="Pollard K.S."/>
            <person name="Pedersen J.S."/>
            <person name="Lander E.S."/>
            <person name="Kellis M."/>
        </authorList>
    </citation>
    <scope>NUCLEOTIDE SEQUENCE [LARGE SCALE GENOMIC DNA]</scope>
    <source>
        <strain evidence="8">Thorbecke</strain>
    </source>
</reference>
<dbReference type="STRING" id="9986.ENSOCUP00000026990"/>
<dbReference type="InParanoid" id="U3KP30"/>
<organism evidence="7 8">
    <name type="scientific">Oryctolagus cuniculus</name>
    <name type="common">Rabbit</name>
    <dbReference type="NCBI Taxonomy" id="9986"/>
    <lineage>
        <taxon>Eukaryota</taxon>
        <taxon>Metazoa</taxon>
        <taxon>Chordata</taxon>
        <taxon>Craniata</taxon>
        <taxon>Vertebrata</taxon>
        <taxon>Euteleostomi</taxon>
        <taxon>Mammalia</taxon>
        <taxon>Eutheria</taxon>
        <taxon>Euarchontoglires</taxon>
        <taxon>Glires</taxon>
        <taxon>Lagomorpha</taxon>
        <taxon>Leporidae</taxon>
        <taxon>Oryctolagus</taxon>
    </lineage>
</organism>
<sequence>MPALLRWPRPASLSLVSLSTPVRTRRVPKTGNPIAAQSPLDSSLFWSFIPQGAEDQPRRSPLKEGGVCRTEGGHLAIYLPSNGTLHTEMALAQGLYGIPSCRLDSFVVRWLQPSRKWKEEVLEAVAGVEKFLRQESFHGEHQLQDQEVRVLKVVKVGPFGTGTALRGTAEVELVVFLSCFRNFREEAKHHAAVLRLIQTKMWHCQELLALGLRDLRVDEGVPEALTFTIQTRETAEPITVTIVPAYRALGPSVPNSLPPPEVYVSLIKACGHPGIFSPSFSELQRDFVKHQPTKLKSLLRLVKHWYQQYVKAKCSRTNLPPDYALELLTIYAWENSTELETFRMEEGLTTVMELLRDVRFLCIYWTKYYTLQNPVIEDCVRKQLKADRPIILDPADPTLNVAAGYRWDIVAQRACQCLKQDCCYDSRENPVPSWNVKCAQDIQVTVEQQGYSDLILWVNPYEPIKKVKERIRRSRGCSGLPRLSFQERGSERQLLSSHCSLAYYGIFCDTRVCLLETFSPEIQVFVKSPDGDSQAYAVHPKSFVLSLKQQIEDKQGFPSSQQQLEYQGQVLQDWVDLGHYGIQDSDTLTLCKKRGREAALLPC</sequence>
<dbReference type="PROSITE" id="PS00833">
    <property type="entry name" value="25A_SYNTH_2"/>
    <property type="match status" value="1"/>
</dbReference>
<dbReference type="Ensembl" id="ENSOCUT00000033291.2">
    <property type="protein sequence ID" value="ENSOCUP00000026990.2"/>
    <property type="gene ID" value="ENSOCUG00000029328.2"/>
</dbReference>
<dbReference type="InterPro" id="IPR029071">
    <property type="entry name" value="Ubiquitin-like_domsf"/>
</dbReference>
<proteinExistence type="inferred from homology"/>
<dbReference type="InterPro" id="IPR006116">
    <property type="entry name" value="NT_2-5OAS_ClassI-CCAase"/>
</dbReference>
<dbReference type="PaxDb" id="9986-ENSOCUP00000026990"/>
<dbReference type="FunFam" id="1.10.1410.20:FF:000001">
    <property type="entry name" value="2'-5'-oligoadenylate synthetase 1"/>
    <property type="match status" value="1"/>
</dbReference>
<dbReference type="Gene3D" id="3.10.20.90">
    <property type="entry name" value="Phosphatidylinositol 3-kinase Catalytic Subunit, Chain A, domain 1"/>
    <property type="match status" value="1"/>
</dbReference>
<evidence type="ECO:0000313" key="7">
    <source>
        <dbReference type="Ensembl" id="ENSOCUP00000026990.2"/>
    </source>
</evidence>
<keyword evidence="3" id="KW-0391">Immunity</keyword>
<protein>
    <submittedName>
        <fullName evidence="7">2'-5'-oligoadenylate synthetase like</fullName>
    </submittedName>
</protein>
<evidence type="ECO:0000256" key="1">
    <source>
        <dbReference type="ARBA" id="ARBA00009526"/>
    </source>
</evidence>
<dbReference type="FunCoup" id="U3KP30">
    <property type="interactions" value="68"/>
</dbReference>
<dbReference type="SMR" id="U3KP30"/>
<evidence type="ECO:0000256" key="4">
    <source>
        <dbReference type="ARBA" id="ARBA00022884"/>
    </source>
</evidence>
<dbReference type="InterPro" id="IPR043519">
    <property type="entry name" value="NT_sf"/>
</dbReference>
<dbReference type="InterPro" id="IPR018952">
    <property type="entry name" value="2-5-oligoAdlate_synth_1_dom2/C"/>
</dbReference>
<dbReference type="GO" id="GO:0016020">
    <property type="term" value="C:membrane"/>
    <property type="evidence" value="ECO:0007669"/>
    <property type="project" value="TreeGrafter"/>
</dbReference>
<dbReference type="Pfam" id="PF10421">
    <property type="entry name" value="OAS1_C"/>
    <property type="match status" value="1"/>
</dbReference>
<dbReference type="PANTHER" id="PTHR11258:SF16">
    <property type="entry name" value="2'-5'-OLIGOADENYLATE SYNTHASE-LIKE PROTEIN"/>
    <property type="match status" value="1"/>
</dbReference>
<dbReference type="Proteomes" id="UP000001811">
    <property type="component" value="Unplaced"/>
</dbReference>
<evidence type="ECO:0000256" key="2">
    <source>
        <dbReference type="ARBA" id="ARBA00022588"/>
    </source>
</evidence>
<dbReference type="PROSITE" id="PS50053">
    <property type="entry name" value="UBIQUITIN_2"/>
    <property type="match status" value="1"/>
</dbReference>
<dbReference type="GeneTree" id="ENSGT00510000046406"/>
<dbReference type="Pfam" id="PF00240">
    <property type="entry name" value="ubiquitin"/>
    <property type="match status" value="1"/>
</dbReference>
<dbReference type="FunFam" id="3.10.20.90:FF:000205">
    <property type="entry name" value="2'-5'-oligoadenylate synthase-like protein 2"/>
    <property type="match status" value="1"/>
</dbReference>
<dbReference type="InterPro" id="IPR000626">
    <property type="entry name" value="Ubiquitin-like_dom"/>
</dbReference>
<dbReference type="Gene3D" id="3.30.460.10">
    <property type="entry name" value="Beta Polymerase, domain 2"/>
    <property type="match status" value="1"/>
</dbReference>
<dbReference type="GO" id="GO:0005730">
    <property type="term" value="C:nucleolus"/>
    <property type="evidence" value="ECO:0007669"/>
    <property type="project" value="Ensembl"/>
</dbReference>
<dbReference type="CDD" id="cd01811">
    <property type="entry name" value="Ubl1_OASL"/>
    <property type="match status" value="1"/>
</dbReference>
<dbReference type="HOGENOM" id="CLU_040930_1_0_1"/>
<dbReference type="GO" id="GO:0005654">
    <property type="term" value="C:nucleoplasm"/>
    <property type="evidence" value="ECO:0007669"/>
    <property type="project" value="Ensembl"/>
</dbReference>
<dbReference type="AlphaFoldDB" id="U3KP30"/>
<dbReference type="GO" id="GO:1900246">
    <property type="term" value="P:positive regulation of RIG-I signaling pathway"/>
    <property type="evidence" value="ECO:0007669"/>
    <property type="project" value="Ensembl"/>
</dbReference>
<reference evidence="7" key="2">
    <citation type="submission" date="2025-08" db="UniProtKB">
        <authorList>
            <consortium name="Ensembl"/>
        </authorList>
    </citation>
    <scope>IDENTIFICATION</scope>
    <source>
        <strain evidence="7">Thorbecke</strain>
    </source>
</reference>
<comment type="similarity">
    <text evidence="1">Belongs to the 2-5A synthase family.</text>
</comment>
<dbReference type="CDD" id="cd05400">
    <property type="entry name" value="NT_2-5OAS_ClassI-CCAase"/>
    <property type="match status" value="1"/>
</dbReference>
<evidence type="ECO:0000256" key="5">
    <source>
        <dbReference type="ARBA" id="ARBA00023118"/>
    </source>
</evidence>
<dbReference type="GO" id="GO:0003677">
    <property type="term" value="F:DNA binding"/>
    <property type="evidence" value="ECO:0007669"/>
    <property type="project" value="Ensembl"/>
</dbReference>
<dbReference type="GO" id="GO:0003725">
    <property type="term" value="F:double-stranded RNA binding"/>
    <property type="evidence" value="ECO:0007669"/>
    <property type="project" value="Ensembl"/>
</dbReference>
<feature type="domain" description="Ubiquitin-like" evidence="6">
    <location>
        <begin position="522"/>
        <end position="590"/>
    </location>
</feature>
<dbReference type="GO" id="GO:0005829">
    <property type="term" value="C:cytosol"/>
    <property type="evidence" value="ECO:0007669"/>
    <property type="project" value="Ensembl"/>
</dbReference>
<dbReference type="FunFam" id="3.30.460.10:FF:000007">
    <property type="entry name" value="2'-5'-oligoadenylate synthetase 1"/>
    <property type="match status" value="1"/>
</dbReference>
<dbReference type="GO" id="GO:0016779">
    <property type="term" value="F:nucleotidyltransferase activity"/>
    <property type="evidence" value="ECO:0007669"/>
    <property type="project" value="InterPro"/>
</dbReference>
<accession>U3KP30</accession>
<dbReference type="Gene3D" id="1.10.1410.20">
    <property type="entry name" value="2'-5'-oligoadenylate synthetase 1, domain 2"/>
    <property type="match status" value="1"/>
</dbReference>
<dbReference type="SUPFAM" id="SSF54236">
    <property type="entry name" value="Ubiquitin-like"/>
    <property type="match status" value="2"/>
</dbReference>
<dbReference type="SUPFAM" id="SSF81631">
    <property type="entry name" value="PAP/OAS1 substrate-binding domain"/>
    <property type="match status" value="1"/>
</dbReference>
<gene>
    <name evidence="7" type="primary">OASL</name>
</gene>
<dbReference type="InterPro" id="IPR006117">
    <property type="entry name" value="2-5OAS_C_CS"/>
</dbReference>
<reference evidence="7" key="3">
    <citation type="submission" date="2025-09" db="UniProtKB">
        <authorList>
            <consortium name="Ensembl"/>
        </authorList>
    </citation>
    <scope>IDENTIFICATION</scope>
    <source>
        <strain evidence="7">Thorbecke</strain>
    </source>
</reference>
<dbReference type="SMART" id="SM00213">
    <property type="entry name" value="UBQ"/>
    <property type="match status" value="2"/>
</dbReference>
<dbReference type="PANTHER" id="PTHR11258">
    <property type="entry name" value="2-5 OLIGOADENYLATE SYNTHETASE"/>
    <property type="match status" value="1"/>
</dbReference>